<sequence length="462" mass="51143">MPLTTKRTLLKTIAVMPFLPSCVYSSRDKKMNTTQLETPFGAMRVTAPSFAGLKLFNIIDFGADPASQQKTSAAIHAAIAAAAEFGGVVIVPPGVWPSGKIHLKSHVNLHIAEGAELVFSSNPQDYLPAVHSTWEGLECYNYSPLIYAYECENVGLSGKGKLIAKLDIWREWYARPKPHMDALVELYYMAHKNVPVQQRDMTQGSANLRPQFIQFNRCNNVLIEDVSINNSPFWVIHPYLCNNVTIRGVKVNAHGHNNDGADPEMCTNVLIENCIFDQGDDAISVKSGREFDAWRLSTPCRNIVIRNCVVKNGHQLLAIGSEIAGGIENVYMHSCVVEPITNTKIPPLTNLLFIKTNERRGGFVKNIYMEDITADNLQGGVVAIDTDVLYQWRNLTPTLERKLTPIENIVVSNVRAKSASYVCSVNATAELPVRNLTLENIKVNSVSGKALATENVVNFKFN</sequence>
<dbReference type="InterPro" id="IPR000743">
    <property type="entry name" value="Glyco_hydro_28"/>
</dbReference>
<evidence type="ECO:0000256" key="4">
    <source>
        <dbReference type="RuleBase" id="RU361169"/>
    </source>
</evidence>
<comment type="caution">
    <text evidence="5">The sequence shown here is derived from an EMBL/GenBank/DDBJ whole genome shotgun (WGS) entry which is preliminary data.</text>
</comment>
<dbReference type="SMART" id="SM00710">
    <property type="entry name" value="PbH1"/>
    <property type="match status" value="5"/>
</dbReference>
<dbReference type="SUPFAM" id="SSF51126">
    <property type="entry name" value="Pectin lyase-like"/>
    <property type="match status" value="1"/>
</dbReference>
<accession>A0ABV7FE56</accession>
<evidence type="ECO:0000313" key="6">
    <source>
        <dbReference type="Proteomes" id="UP001595555"/>
    </source>
</evidence>
<organism evidence="5 6">
    <name type="scientific">Cellvibrio fontiphilus</name>
    <dbReference type="NCBI Taxonomy" id="1815559"/>
    <lineage>
        <taxon>Bacteria</taxon>
        <taxon>Pseudomonadati</taxon>
        <taxon>Pseudomonadota</taxon>
        <taxon>Gammaproteobacteria</taxon>
        <taxon>Cellvibrionales</taxon>
        <taxon>Cellvibrionaceae</taxon>
        <taxon>Cellvibrio</taxon>
    </lineage>
</organism>
<keyword evidence="2 4" id="KW-0378">Hydrolase</keyword>
<dbReference type="PANTHER" id="PTHR31339">
    <property type="entry name" value="PECTIN LYASE-RELATED"/>
    <property type="match status" value="1"/>
</dbReference>
<dbReference type="Proteomes" id="UP001595555">
    <property type="component" value="Unassembled WGS sequence"/>
</dbReference>
<evidence type="ECO:0000256" key="2">
    <source>
        <dbReference type="ARBA" id="ARBA00022801"/>
    </source>
</evidence>
<proteinExistence type="inferred from homology"/>
<comment type="similarity">
    <text evidence="1 4">Belongs to the glycosyl hydrolase 28 family.</text>
</comment>
<dbReference type="InterPro" id="IPR012334">
    <property type="entry name" value="Pectin_lyas_fold"/>
</dbReference>
<dbReference type="Pfam" id="PF00295">
    <property type="entry name" value="Glyco_hydro_28"/>
    <property type="match status" value="1"/>
</dbReference>
<evidence type="ECO:0000313" key="5">
    <source>
        <dbReference type="EMBL" id="MFC3115056.1"/>
    </source>
</evidence>
<dbReference type="InterPro" id="IPR011050">
    <property type="entry name" value="Pectin_lyase_fold/virulence"/>
</dbReference>
<dbReference type="GO" id="GO:0016798">
    <property type="term" value="F:hydrolase activity, acting on glycosyl bonds"/>
    <property type="evidence" value="ECO:0007669"/>
    <property type="project" value="UniProtKB-KW"/>
</dbReference>
<dbReference type="RefSeq" id="WP_378117002.1">
    <property type="nucleotide sequence ID" value="NZ_JBHRTF010000003.1"/>
</dbReference>
<name>A0ABV7FE56_9GAMM</name>
<dbReference type="EC" id="3.2.1.-" evidence="5"/>
<gene>
    <name evidence="5" type="ORF">ACFODX_05745</name>
</gene>
<evidence type="ECO:0000256" key="3">
    <source>
        <dbReference type="ARBA" id="ARBA00023295"/>
    </source>
</evidence>
<dbReference type="PANTHER" id="PTHR31339:SF9">
    <property type="entry name" value="PLASMIN AND FIBRONECTIN-BINDING PROTEIN A"/>
    <property type="match status" value="1"/>
</dbReference>
<keyword evidence="3 4" id="KW-0326">Glycosidase</keyword>
<dbReference type="Gene3D" id="2.160.20.10">
    <property type="entry name" value="Single-stranded right-handed beta-helix, Pectin lyase-like"/>
    <property type="match status" value="1"/>
</dbReference>
<dbReference type="InterPro" id="IPR006626">
    <property type="entry name" value="PbH1"/>
</dbReference>
<evidence type="ECO:0000256" key="1">
    <source>
        <dbReference type="ARBA" id="ARBA00008834"/>
    </source>
</evidence>
<reference evidence="6" key="1">
    <citation type="journal article" date="2019" name="Int. J. Syst. Evol. Microbiol.">
        <title>The Global Catalogue of Microorganisms (GCM) 10K type strain sequencing project: providing services to taxonomists for standard genome sequencing and annotation.</title>
        <authorList>
            <consortium name="The Broad Institute Genomics Platform"/>
            <consortium name="The Broad Institute Genome Sequencing Center for Infectious Disease"/>
            <person name="Wu L."/>
            <person name="Ma J."/>
        </authorList>
    </citation>
    <scope>NUCLEOTIDE SEQUENCE [LARGE SCALE GENOMIC DNA]</scope>
    <source>
        <strain evidence="6">KCTC 52237</strain>
    </source>
</reference>
<keyword evidence="6" id="KW-1185">Reference proteome</keyword>
<dbReference type="EMBL" id="JBHRTF010000003">
    <property type="protein sequence ID" value="MFC3115056.1"/>
    <property type="molecule type" value="Genomic_DNA"/>
</dbReference>
<protein>
    <submittedName>
        <fullName evidence="5">Glycoside hydrolase family 28 protein</fullName>
        <ecNumber evidence="5">3.2.1.-</ecNumber>
    </submittedName>
</protein>
<dbReference type="InterPro" id="IPR051801">
    <property type="entry name" value="GH28_Enzymes"/>
</dbReference>